<name>A0A4R7G8G3_9MICC</name>
<evidence type="ECO:0000313" key="2">
    <source>
        <dbReference type="EMBL" id="TDS87776.1"/>
    </source>
</evidence>
<dbReference type="RefSeq" id="WP_133725736.1">
    <property type="nucleotide sequence ID" value="NZ_SOAN01000001.1"/>
</dbReference>
<gene>
    <name evidence="2" type="ORF">EV640_101572</name>
</gene>
<keyword evidence="1" id="KW-0812">Transmembrane</keyword>
<accession>A0A4R7G8G3</accession>
<keyword evidence="1" id="KW-1133">Transmembrane helix</keyword>
<keyword evidence="3" id="KW-1185">Reference proteome</keyword>
<dbReference type="EMBL" id="SOAN01000001">
    <property type="protein sequence ID" value="TDS87776.1"/>
    <property type="molecule type" value="Genomic_DNA"/>
</dbReference>
<organism evidence="2 3">
    <name type="scientific">Nesterenkonia aurantiaca</name>
    <dbReference type="NCBI Taxonomy" id="1436010"/>
    <lineage>
        <taxon>Bacteria</taxon>
        <taxon>Bacillati</taxon>
        <taxon>Actinomycetota</taxon>
        <taxon>Actinomycetes</taxon>
        <taxon>Micrococcales</taxon>
        <taxon>Micrococcaceae</taxon>
        <taxon>Nesterenkonia</taxon>
    </lineage>
</organism>
<sequence>MTVQTEPPSLQWIRSRVGARSVLQGRRALAVLGVFSAGLHLMMLSHGPLLLSLLMAALAFGCLLCAGRLWRGHSERTLTMIAGMNLGMLLVHAVMMAGPGALAEAGAVSLSTHHGVSEAVSGTALLPTHPALLISATAIAALEVLGALWLKRLRLERGVVREGDG</sequence>
<feature type="transmembrane region" description="Helical" evidence="1">
    <location>
        <begin position="50"/>
        <end position="70"/>
    </location>
</feature>
<protein>
    <submittedName>
        <fullName evidence="2">Uncharacterized protein</fullName>
    </submittedName>
</protein>
<dbReference type="AlphaFoldDB" id="A0A4R7G8G3"/>
<feature type="transmembrane region" description="Helical" evidence="1">
    <location>
        <begin position="82"/>
        <end position="102"/>
    </location>
</feature>
<keyword evidence="1" id="KW-0472">Membrane</keyword>
<reference evidence="2 3" key="1">
    <citation type="submission" date="2019-03" db="EMBL/GenBank/DDBJ databases">
        <title>Genomic Encyclopedia of Type Strains, Phase III (KMG-III): the genomes of soil and plant-associated and newly described type strains.</title>
        <authorList>
            <person name="Whitman W."/>
        </authorList>
    </citation>
    <scope>NUCLEOTIDE SEQUENCE [LARGE SCALE GENOMIC DNA]</scope>
    <source>
        <strain evidence="2 3">DSM 27373</strain>
    </source>
</reference>
<evidence type="ECO:0000313" key="3">
    <source>
        <dbReference type="Proteomes" id="UP000294506"/>
    </source>
</evidence>
<evidence type="ECO:0000256" key="1">
    <source>
        <dbReference type="SAM" id="Phobius"/>
    </source>
</evidence>
<comment type="caution">
    <text evidence="2">The sequence shown here is derived from an EMBL/GenBank/DDBJ whole genome shotgun (WGS) entry which is preliminary data.</text>
</comment>
<proteinExistence type="predicted"/>
<dbReference type="Proteomes" id="UP000294506">
    <property type="component" value="Unassembled WGS sequence"/>
</dbReference>
<feature type="transmembrane region" description="Helical" evidence="1">
    <location>
        <begin position="131"/>
        <end position="150"/>
    </location>
</feature>